<evidence type="ECO:0000313" key="3">
    <source>
        <dbReference type="EMBL" id="CAI9092028.1"/>
    </source>
</evidence>
<dbReference type="AlphaFoldDB" id="A0AAV1CA13"/>
<gene>
    <name evidence="3" type="ORF">OLC1_LOCUS3799</name>
</gene>
<dbReference type="GO" id="GO:0005737">
    <property type="term" value="C:cytoplasm"/>
    <property type="evidence" value="ECO:0007669"/>
    <property type="project" value="TreeGrafter"/>
</dbReference>
<comment type="similarity">
    <text evidence="1">Belongs to the QWRF family.</text>
</comment>
<proteinExistence type="inferred from homology"/>
<dbReference type="GO" id="GO:0008017">
    <property type="term" value="F:microtubule binding"/>
    <property type="evidence" value="ECO:0007669"/>
    <property type="project" value="TreeGrafter"/>
</dbReference>
<evidence type="ECO:0000313" key="4">
    <source>
        <dbReference type="Proteomes" id="UP001161247"/>
    </source>
</evidence>
<dbReference type="InterPro" id="IPR007573">
    <property type="entry name" value="QWRF"/>
</dbReference>
<dbReference type="GO" id="GO:0051225">
    <property type="term" value="P:spindle assembly"/>
    <property type="evidence" value="ECO:0007669"/>
    <property type="project" value="TreeGrafter"/>
</dbReference>
<dbReference type="GO" id="GO:0005880">
    <property type="term" value="C:nuclear microtubule"/>
    <property type="evidence" value="ECO:0007669"/>
    <property type="project" value="TreeGrafter"/>
</dbReference>
<protein>
    <submittedName>
        <fullName evidence="3">OLC1v1027165C2</fullName>
    </submittedName>
</protein>
<feature type="compositionally biased region" description="Low complexity" evidence="2">
    <location>
        <begin position="33"/>
        <end position="56"/>
    </location>
</feature>
<organism evidence="3 4">
    <name type="scientific">Oldenlandia corymbosa var. corymbosa</name>
    <dbReference type="NCBI Taxonomy" id="529605"/>
    <lineage>
        <taxon>Eukaryota</taxon>
        <taxon>Viridiplantae</taxon>
        <taxon>Streptophyta</taxon>
        <taxon>Embryophyta</taxon>
        <taxon>Tracheophyta</taxon>
        <taxon>Spermatophyta</taxon>
        <taxon>Magnoliopsida</taxon>
        <taxon>eudicotyledons</taxon>
        <taxon>Gunneridae</taxon>
        <taxon>Pentapetalae</taxon>
        <taxon>asterids</taxon>
        <taxon>lamiids</taxon>
        <taxon>Gentianales</taxon>
        <taxon>Rubiaceae</taxon>
        <taxon>Rubioideae</taxon>
        <taxon>Spermacoceae</taxon>
        <taxon>Hedyotis-Oldenlandia complex</taxon>
        <taxon>Oldenlandia</taxon>
    </lineage>
</organism>
<dbReference type="Pfam" id="PF04484">
    <property type="entry name" value="QWRF"/>
    <property type="match status" value="1"/>
</dbReference>
<dbReference type="EMBL" id="OX459118">
    <property type="protein sequence ID" value="CAI9092028.1"/>
    <property type="molecule type" value="Genomic_DNA"/>
</dbReference>
<dbReference type="Proteomes" id="UP001161247">
    <property type="component" value="Chromosome 1"/>
</dbReference>
<name>A0AAV1CA13_OLDCO</name>
<sequence>MEKRNGKSPANQLTSSPAQTRIMRDLKSGPLASLKRSSSKSSSKSVEINAKPTTSSTKKKKLQESVDDYAQIRVRSQPEPPVPRRCRSASTSPSAWALSPGRSLHPLPVVPKSPVITTSEKLKRDLISGSSSRKGSISSTTGVTVSGVLKYISNKIKKVSPVQEEEYHQFRLMHNRLLQWRFVNARAEVSMSAVKRNAEKKSFNAWLKMSRMRSFVVGKRTELQRLKLEIKLYRIISSEIHLLREWARIESRNFEAVGRLATKLSIISLCFPLGQGAKGDVTSILDAIGMATKVMDNIEATIRNIESKVEQACFLLTELSIIVKEQKECISELENSLALVASLQGLETSLRVHCMELAERSTMINFIH</sequence>
<dbReference type="PANTHER" id="PTHR31807:SF27">
    <property type="entry name" value="QWRF MOTIF-CONTAINING PROTEIN 7"/>
    <property type="match status" value="1"/>
</dbReference>
<evidence type="ECO:0000256" key="1">
    <source>
        <dbReference type="ARBA" id="ARBA00010016"/>
    </source>
</evidence>
<evidence type="ECO:0000256" key="2">
    <source>
        <dbReference type="SAM" id="MobiDB-lite"/>
    </source>
</evidence>
<keyword evidence="4" id="KW-1185">Reference proteome</keyword>
<accession>A0AAV1CA13</accession>
<feature type="compositionally biased region" description="Polar residues" evidence="2">
    <location>
        <begin position="8"/>
        <end position="19"/>
    </location>
</feature>
<feature type="region of interest" description="Disordered" evidence="2">
    <location>
        <begin position="1"/>
        <end position="99"/>
    </location>
</feature>
<dbReference type="PANTHER" id="PTHR31807">
    <property type="entry name" value="AUGMIN FAMILY MEMBER"/>
    <property type="match status" value="1"/>
</dbReference>
<reference evidence="3" key="1">
    <citation type="submission" date="2023-03" db="EMBL/GenBank/DDBJ databases">
        <authorList>
            <person name="Julca I."/>
        </authorList>
    </citation>
    <scope>NUCLEOTIDE SEQUENCE</scope>
</reference>